<accession>S3C0W2</accession>
<dbReference type="RefSeq" id="WP_016474111.1">
    <property type="nucleotide sequence ID" value="NZ_KE150480.1"/>
</dbReference>
<comment type="caution">
    <text evidence="1">The sequence shown here is derived from an EMBL/GenBank/DDBJ whole genome shotgun (WGS) entry which is preliminary data.</text>
</comment>
<proteinExistence type="predicted"/>
<dbReference type="AlphaFoldDB" id="S3C0W2"/>
<evidence type="ECO:0000313" key="1">
    <source>
        <dbReference type="EMBL" id="EPD99967.1"/>
    </source>
</evidence>
<organism evidence="1 2">
    <name type="scientific">Sutterella wadsworthensis HGA0223</name>
    <dbReference type="NCBI Taxonomy" id="1203554"/>
    <lineage>
        <taxon>Bacteria</taxon>
        <taxon>Pseudomonadati</taxon>
        <taxon>Pseudomonadota</taxon>
        <taxon>Betaproteobacteria</taxon>
        <taxon>Burkholderiales</taxon>
        <taxon>Sutterellaceae</taxon>
        <taxon>Sutterella</taxon>
    </lineage>
</organism>
<protein>
    <submittedName>
        <fullName evidence="1">Uncharacterized protein</fullName>
    </submittedName>
</protein>
<keyword evidence="2" id="KW-1185">Reference proteome</keyword>
<evidence type="ECO:0000313" key="2">
    <source>
        <dbReference type="Proteomes" id="UP000014400"/>
    </source>
</evidence>
<dbReference type="PATRIC" id="fig|1203554.3.peg.774"/>
<reference evidence="1 2" key="1">
    <citation type="submission" date="2013-04" db="EMBL/GenBank/DDBJ databases">
        <title>The Genome Sequence of Sutterella wadsworthensis HGA0223.</title>
        <authorList>
            <consortium name="The Broad Institute Genomics Platform"/>
            <person name="Earl A."/>
            <person name="Ward D."/>
            <person name="Feldgarden M."/>
            <person name="Gevers D."/>
            <person name="Schmidt T.M."/>
            <person name="Dover J."/>
            <person name="Dai D."/>
            <person name="Walker B."/>
            <person name="Young S."/>
            <person name="Zeng Q."/>
            <person name="Gargeya S."/>
            <person name="Fitzgerald M."/>
            <person name="Haas B."/>
            <person name="Abouelleil A."/>
            <person name="Allen A.W."/>
            <person name="Alvarado L."/>
            <person name="Arachchi H.M."/>
            <person name="Berlin A.M."/>
            <person name="Chapman S.B."/>
            <person name="Gainer-Dewar J."/>
            <person name="Goldberg J."/>
            <person name="Griggs A."/>
            <person name="Gujja S."/>
            <person name="Hansen M."/>
            <person name="Howarth C."/>
            <person name="Imamovic A."/>
            <person name="Ireland A."/>
            <person name="Larimer J."/>
            <person name="McCowan C."/>
            <person name="Murphy C."/>
            <person name="Pearson M."/>
            <person name="Poon T.W."/>
            <person name="Priest M."/>
            <person name="Roberts A."/>
            <person name="Saif S."/>
            <person name="Shea T."/>
            <person name="Sisk P."/>
            <person name="Sykes S."/>
            <person name="Wortman J."/>
            <person name="Nusbaum C."/>
            <person name="Birren B."/>
        </authorList>
    </citation>
    <scope>NUCLEOTIDE SEQUENCE [LARGE SCALE GENOMIC DNA]</scope>
    <source>
        <strain evidence="1 2">HGA0223</strain>
    </source>
</reference>
<sequence>MSLPVIAYVLQPDQVIFTPTTENGPIPGIYAASDFIAKWRDWDAGTAGRPARAWHTLFDAVLKAGDRFDFFLLDEALKSYGEELFPDPQERLEWCIRTAIGLERWDEAKRLINELEGYALPPSGSADRMPADFSSPVRRLRAEWAYARTAAGMEDDILVPTLVDELFVLGETQKAEHLIARAWPAVFSALLSFLQPEENAGKGSDAQEAAQWRRTILSVGQNCTLMTQCSSALSFHQRLWRAAAFLYFSQDERDVENGLNELISLTSLLRPAEEVLEVLALMTVVFAGEAFEVPAYCLAWLSCAMDRRRAAVLPARKKAEADIRPHPAEVLTESAEACRAEADRFWLLRSLFMEGNVLDLKKRLAYARFIDRTFFEELLFRVLDVRCAAKASQRDHDALAESQYRLKGHLAVPSNAETAAVLSLVVKVIEAEVLARLSSNLLGQNAGGKAVNGTAAAQKPSKGTAAMKEALERAARQLGVEFVRCLFEDAEGPIVSLGRGAMLALYFAPRSVMNDETFILQESVGPLSPGEYRAEKLLELWRREASPFKMPEDFLRLVVEAGRRAKPKSADVRLFKPLLIKCPEYFGDDLHQLLWHVRMAVAEQRWADAEEGLFTAAECLLDRAQDAARDETIESLWLEAASLAAWTAAGRVVLVPGIKWMKPYADNEAELIVERLRLGIPDAVKLADLFAELSDAAPA</sequence>
<dbReference type="EMBL" id="ATCF01000012">
    <property type="protein sequence ID" value="EPD99967.1"/>
    <property type="molecule type" value="Genomic_DNA"/>
</dbReference>
<dbReference type="Proteomes" id="UP000014400">
    <property type="component" value="Unassembled WGS sequence"/>
</dbReference>
<dbReference type="STRING" id="1203554.HMPREF1476_00773"/>
<gene>
    <name evidence="1" type="ORF">HMPREF1476_00773</name>
</gene>
<name>S3C0W2_9BURK</name>
<dbReference type="eggNOG" id="ENOG5030YI9">
    <property type="taxonomic scope" value="Bacteria"/>
</dbReference>
<dbReference type="HOGENOM" id="CLU_394277_0_0_4"/>